<dbReference type="EMBL" id="AXCY01000078">
    <property type="protein sequence ID" value="KGM09756.1"/>
    <property type="molecule type" value="Genomic_DNA"/>
</dbReference>
<dbReference type="RefSeq" id="WP_043608098.1">
    <property type="nucleotide sequence ID" value="NZ_AXCY01000078.1"/>
</dbReference>
<evidence type="ECO:0000313" key="2">
    <source>
        <dbReference type="EMBL" id="KGM09775.1"/>
    </source>
</evidence>
<dbReference type="AlphaFoldDB" id="A0A0A0BPA4"/>
<proteinExistence type="predicted"/>
<comment type="caution">
    <text evidence="2">The sequence shown here is derived from an EMBL/GenBank/DDBJ whole genome shotgun (WGS) entry which is preliminary data.</text>
</comment>
<sequence length="177" mass="18721">MRWDALFADMEAQLDAVAAADRVAEVADRTRAERATVELADRLRSGLGRPVLVALRNGRTVEGSLVDVGAAWLLVADGARQHLVPASAVDAVEGADVVAAPRAGESVRRLGLGHALRALARDRRLVQVETSGGVVLGRVDTVGADHLDVGVADPATWRPTGRRRTVPFTALLRVGEV</sequence>
<dbReference type="OrthoDB" id="3827359at2"/>
<name>A0A0A0BPA4_9CELL</name>
<evidence type="ECO:0000313" key="3">
    <source>
        <dbReference type="Proteomes" id="UP000029839"/>
    </source>
</evidence>
<keyword evidence="3" id="KW-1185">Reference proteome</keyword>
<organism evidence="2 3">
    <name type="scientific">Cellulomonas carbonis T26</name>
    <dbReference type="NCBI Taxonomy" id="947969"/>
    <lineage>
        <taxon>Bacteria</taxon>
        <taxon>Bacillati</taxon>
        <taxon>Actinomycetota</taxon>
        <taxon>Actinomycetes</taxon>
        <taxon>Micrococcales</taxon>
        <taxon>Cellulomonadaceae</taxon>
        <taxon>Cellulomonas</taxon>
    </lineage>
</organism>
<gene>
    <name evidence="1" type="ORF">N868_18750</name>
    <name evidence="2" type="ORF">N868_18845</name>
</gene>
<evidence type="ECO:0000313" key="1">
    <source>
        <dbReference type="EMBL" id="KGM09756.1"/>
    </source>
</evidence>
<dbReference type="EMBL" id="AXCY01000078">
    <property type="protein sequence ID" value="KGM09775.1"/>
    <property type="molecule type" value="Genomic_DNA"/>
</dbReference>
<evidence type="ECO:0008006" key="4">
    <source>
        <dbReference type="Google" id="ProtNLM"/>
    </source>
</evidence>
<dbReference type="Proteomes" id="UP000029839">
    <property type="component" value="Unassembled WGS sequence"/>
</dbReference>
<reference evidence="2 3" key="2">
    <citation type="journal article" date="2015" name="Stand. Genomic Sci.">
        <title>Draft genome sequence of Cellulomonas carbonis T26(T) and comparative analysis of six Cellulomonas genomes.</title>
        <authorList>
            <person name="Zhuang W."/>
            <person name="Zhang S."/>
            <person name="Xia X."/>
            <person name="Wang G."/>
        </authorList>
    </citation>
    <scope>NUCLEOTIDE SEQUENCE [LARGE SCALE GENOMIC DNA]</scope>
    <source>
        <strain evidence="2 3">T26</strain>
    </source>
</reference>
<protein>
    <recommendedName>
        <fullName evidence="4">Fis family transcriptional regulator</fullName>
    </recommendedName>
</protein>
<reference evidence="2 3" key="1">
    <citation type="submission" date="2013-08" db="EMBL/GenBank/DDBJ databases">
        <title>Genome sequencing of Cellulomonas carbonis T26.</title>
        <authorList>
            <person name="Chen F."/>
            <person name="Li Y."/>
            <person name="Wang G."/>
        </authorList>
    </citation>
    <scope>NUCLEOTIDE SEQUENCE [LARGE SCALE GENOMIC DNA]</scope>
    <source>
        <strain evidence="2 3">T26</strain>
    </source>
</reference>
<accession>A0A0A0BPA4</accession>